<keyword evidence="2" id="KW-1185">Reference proteome</keyword>
<reference evidence="1 2" key="1">
    <citation type="submission" date="2014-09" db="EMBL/GenBank/DDBJ databases">
        <title>Sporocytophaga myxococcoides PG-01 genome sequencing.</title>
        <authorList>
            <person name="Liu L."/>
            <person name="Gao P.J."/>
            <person name="Chen G.J."/>
            <person name="Wang L.S."/>
        </authorList>
    </citation>
    <scope>NUCLEOTIDE SEQUENCE [LARGE SCALE GENOMIC DNA]</scope>
    <source>
        <strain evidence="1 2">PG-01</strain>
    </source>
</reference>
<evidence type="ECO:0000313" key="2">
    <source>
        <dbReference type="Proteomes" id="UP000030185"/>
    </source>
</evidence>
<gene>
    <name evidence="1" type="ORF">MYP_3214</name>
</gene>
<name>A0A098LG94_9BACT</name>
<sequence>MFDLILILHLMLLFFFLFILTYTKHTLISLFYLHRINHLFYFTGSTYYSQQIVISNVPFAAIAKS</sequence>
<dbReference type="AlphaFoldDB" id="A0A098LG94"/>
<proteinExistence type="predicted"/>
<organism evidence="1 2">
    <name type="scientific">Sporocytophaga myxococcoides</name>
    <dbReference type="NCBI Taxonomy" id="153721"/>
    <lineage>
        <taxon>Bacteria</taxon>
        <taxon>Pseudomonadati</taxon>
        <taxon>Bacteroidota</taxon>
        <taxon>Cytophagia</taxon>
        <taxon>Cytophagales</taxon>
        <taxon>Cytophagaceae</taxon>
        <taxon>Sporocytophaga</taxon>
    </lineage>
</organism>
<accession>A0A098LG94</accession>
<dbReference type="EMBL" id="BBLT01000006">
    <property type="protein sequence ID" value="GAL85985.1"/>
    <property type="molecule type" value="Genomic_DNA"/>
</dbReference>
<dbReference type="STRING" id="153721.MYP_3214"/>
<protein>
    <submittedName>
        <fullName evidence="1">Uncharacterized protein</fullName>
    </submittedName>
</protein>
<dbReference type="Proteomes" id="UP000030185">
    <property type="component" value="Unassembled WGS sequence"/>
</dbReference>
<comment type="caution">
    <text evidence="1">The sequence shown here is derived from an EMBL/GenBank/DDBJ whole genome shotgun (WGS) entry which is preliminary data.</text>
</comment>
<evidence type="ECO:0000313" key="1">
    <source>
        <dbReference type="EMBL" id="GAL85985.1"/>
    </source>
</evidence>